<reference evidence="2" key="1">
    <citation type="submission" date="2021-01" db="EMBL/GenBank/DDBJ databases">
        <authorList>
            <person name="Kaushik A."/>
        </authorList>
    </citation>
    <scope>NUCLEOTIDE SEQUENCE</scope>
    <source>
        <strain evidence="3">AG5</strain>
        <strain evidence="2">Type strain: AG8-Rh-89/</strain>
    </source>
</reference>
<dbReference type="AlphaFoldDB" id="A0A8H3AWS6"/>
<sequence>MTTASSPAQLTREQREGLLYRLAHDYRDLNGTKVEIWAHTPSPTEFARIVNVGRPVLFRNTPNAHDLPALVKWTDDHLVTAMRDRKVSIAVTPNGQVPSRLLPHSTEPNTSRADALHTLPNGTRYFVEPHTEQMTMGELFEAIKRSERDVSDEVYYLQSQNGNIYNAVDFESGSNKTSNSELCPELLSDVPKEISWASEAFGNYRTWAAIPKLKDWTRPNTRRS</sequence>
<protein>
    <recommendedName>
        <fullName evidence="1">Cupin-like domain-containing protein</fullName>
    </recommendedName>
</protein>
<dbReference type="InterPro" id="IPR014710">
    <property type="entry name" value="RmlC-like_jellyroll"/>
</dbReference>
<evidence type="ECO:0000259" key="1">
    <source>
        <dbReference type="Pfam" id="PF13621"/>
    </source>
</evidence>
<evidence type="ECO:0000313" key="3">
    <source>
        <dbReference type="EMBL" id="CAE7219128.1"/>
    </source>
</evidence>
<dbReference type="Pfam" id="PF13621">
    <property type="entry name" value="Cupin_8"/>
    <property type="match status" value="1"/>
</dbReference>
<dbReference type="Proteomes" id="UP000663850">
    <property type="component" value="Unassembled WGS sequence"/>
</dbReference>
<feature type="domain" description="Cupin-like" evidence="1">
    <location>
        <begin position="45"/>
        <end position="203"/>
    </location>
</feature>
<dbReference type="EMBL" id="CAJMWZ010001791">
    <property type="protein sequence ID" value="CAE6442186.1"/>
    <property type="molecule type" value="Genomic_DNA"/>
</dbReference>
<dbReference type="InterPro" id="IPR041667">
    <property type="entry name" value="Cupin_8"/>
</dbReference>
<organism evidence="2 4">
    <name type="scientific">Rhizoctonia solani</name>
    <dbReference type="NCBI Taxonomy" id="456999"/>
    <lineage>
        <taxon>Eukaryota</taxon>
        <taxon>Fungi</taxon>
        <taxon>Dikarya</taxon>
        <taxon>Basidiomycota</taxon>
        <taxon>Agaricomycotina</taxon>
        <taxon>Agaricomycetes</taxon>
        <taxon>Cantharellales</taxon>
        <taxon>Ceratobasidiaceae</taxon>
        <taxon>Rhizoctonia</taxon>
    </lineage>
</organism>
<accession>A0A8H3AWS6</accession>
<name>A0A8H3AWS6_9AGAM</name>
<dbReference type="Gene3D" id="2.60.120.10">
    <property type="entry name" value="Jelly Rolls"/>
    <property type="match status" value="1"/>
</dbReference>
<comment type="caution">
    <text evidence="2">The sequence shown here is derived from an EMBL/GenBank/DDBJ whole genome shotgun (WGS) entry which is preliminary data.</text>
</comment>
<proteinExistence type="predicted"/>
<dbReference type="Proteomes" id="UP000663827">
    <property type="component" value="Unassembled WGS sequence"/>
</dbReference>
<evidence type="ECO:0000313" key="4">
    <source>
        <dbReference type="Proteomes" id="UP000663850"/>
    </source>
</evidence>
<gene>
    <name evidence="3" type="ORF">RDB_LOCUS164319</name>
    <name evidence="2" type="ORF">RDB_LOCUS31143</name>
</gene>
<evidence type="ECO:0000313" key="2">
    <source>
        <dbReference type="EMBL" id="CAE6442186.1"/>
    </source>
</evidence>
<dbReference type="SUPFAM" id="SSF51197">
    <property type="entry name" value="Clavaminate synthase-like"/>
    <property type="match status" value="1"/>
</dbReference>
<dbReference type="EMBL" id="CAJNJQ010005485">
    <property type="protein sequence ID" value="CAE7219128.1"/>
    <property type="molecule type" value="Genomic_DNA"/>
</dbReference>